<dbReference type="STRING" id="1802338.A2541_01925"/>
<evidence type="ECO:0000256" key="1">
    <source>
        <dbReference type="ARBA" id="ARBA00022603"/>
    </source>
</evidence>
<dbReference type="InterPro" id="IPR029026">
    <property type="entry name" value="tRNA_m1G_MTases_N"/>
</dbReference>
<feature type="domain" description="tRNA/rRNA methyltransferase SpoU type" evidence="3">
    <location>
        <begin position="3"/>
        <end position="152"/>
    </location>
</feature>
<keyword evidence="1" id="KW-0489">Methyltransferase</keyword>
<dbReference type="GO" id="GO:0005829">
    <property type="term" value="C:cytosol"/>
    <property type="evidence" value="ECO:0007669"/>
    <property type="project" value="TreeGrafter"/>
</dbReference>
<dbReference type="GO" id="GO:0032259">
    <property type="term" value="P:methylation"/>
    <property type="evidence" value="ECO:0007669"/>
    <property type="project" value="UniProtKB-KW"/>
</dbReference>
<keyword evidence="2" id="KW-0808">Transferase</keyword>
<organism evidence="4 5">
    <name type="scientific">Candidatus Taylorbacteria bacterium RIFOXYD2_FULL_36_9</name>
    <dbReference type="NCBI Taxonomy" id="1802338"/>
    <lineage>
        <taxon>Bacteria</taxon>
        <taxon>Candidatus Tayloriibacteriota</taxon>
    </lineage>
</organism>
<dbReference type="GO" id="GO:0008173">
    <property type="term" value="F:RNA methyltransferase activity"/>
    <property type="evidence" value="ECO:0007669"/>
    <property type="project" value="InterPro"/>
</dbReference>
<dbReference type="InterPro" id="IPR004441">
    <property type="entry name" value="rRNA_MeTrfase_TrmH"/>
</dbReference>
<evidence type="ECO:0000256" key="2">
    <source>
        <dbReference type="ARBA" id="ARBA00022679"/>
    </source>
</evidence>
<accession>A0A1G2PG53</accession>
<gene>
    <name evidence="4" type="ORF">A2541_01925</name>
</gene>
<dbReference type="PANTHER" id="PTHR46429:SF1">
    <property type="entry name" value="23S RRNA (GUANOSINE-2'-O-)-METHYLTRANSFERASE RLMB"/>
    <property type="match status" value="1"/>
</dbReference>
<dbReference type="AlphaFoldDB" id="A0A1G2PG53"/>
<sequence length="157" mass="17437">MQIIVILYNVRSTHNVGSIFRTADALAIRSIILTGTTPTPVDRFGRSRSDIAKVALGAEKSVFWTYKKDILSAIKKLKKDDYKIIAIEQSKKSVDYKKIKLNKKDKVVFVIGEEVRGISPEVLALADMVAEIPMLGQKESLNVSVAFGVALFRILNV</sequence>
<evidence type="ECO:0000313" key="4">
    <source>
        <dbReference type="EMBL" id="OHA47325.1"/>
    </source>
</evidence>
<dbReference type="EMBL" id="MHSQ01000016">
    <property type="protein sequence ID" value="OHA47325.1"/>
    <property type="molecule type" value="Genomic_DNA"/>
</dbReference>
<evidence type="ECO:0000313" key="5">
    <source>
        <dbReference type="Proteomes" id="UP000176965"/>
    </source>
</evidence>
<dbReference type="Pfam" id="PF00588">
    <property type="entry name" value="SpoU_methylase"/>
    <property type="match status" value="1"/>
</dbReference>
<dbReference type="Gene3D" id="3.40.1280.10">
    <property type="match status" value="1"/>
</dbReference>
<dbReference type="GO" id="GO:0003723">
    <property type="term" value="F:RNA binding"/>
    <property type="evidence" value="ECO:0007669"/>
    <property type="project" value="InterPro"/>
</dbReference>
<proteinExistence type="predicted"/>
<comment type="caution">
    <text evidence="4">The sequence shown here is derived from an EMBL/GenBank/DDBJ whole genome shotgun (WGS) entry which is preliminary data.</text>
</comment>
<reference evidence="4 5" key="1">
    <citation type="journal article" date="2016" name="Nat. Commun.">
        <title>Thousands of microbial genomes shed light on interconnected biogeochemical processes in an aquifer system.</title>
        <authorList>
            <person name="Anantharaman K."/>
            <person name="Brown C.T."/>
            <person name="Hug L.A."/>
            <person name="Sharon I."/>
            <person name="Castelle C.J."/>
            <person name="Probst A.J."/>
            <person name="Thomas B.C."/>
            <person name="Singh A."/>
            <person name="Wilkins M.J."/>
            <person name="Karaoz U."/>
            <person name="Brodie E.L."/>
            <person name="Williams K.H."/>
            <person name="Hubbard S.S."/>
            <person name="Banfield J.F."/>
        </authorList>
    </citation>
    <scope>NUCLEOTIDE SEQUENCE [LARGE SCALE GENOMIC DNA]</scope>
</reference>
<name>A0A1G2PG53_9BACT</name>
<dbReference type="Proteomes" id="UP000176965">
    <property type="component" value="Unassembled WGS sequence"/>
</dbReference>
<dbReference type="GO" id="GO:0006396">
    <property type="term" value="P:RNA processing"/>
    <property type="evidence" value="ECO:0007669"/>
    <property type="project" value="InterPro"/>
</dbReference>
<dbReference type="InterPro" id="IPR029028">
    <property type="entry name" value="Alpha/beta_knot_MTases"/>
</dbReference>
<protein>
    <recommendedName>
        <fullName evidence="3">tRNA/rRNA methyltransferase SpoU type domain-containing protein</fullName>
    </recommendedName>
</protein>
<dbReference type="PANTHER" id="PTHR46429">
    <property type="entry name" value="23S RRNA (GUANOSINE-2'-O-)-METHYLTRANSFERASE RLMB"/>
    <property type="match status" value="1"/>
</dbReference>
<dbReference type="SUPFAM" id="SSF75217">
    <property type="entry name" value="alpha/beta knot"/>
    <property type="match status" value="1"/>
</dbReference>
<evidence type="ECO:0000259" key="3">
    <source>
        <dbReference type="Pfam" id="PF00588"/>
    </source>
</evidence>
<dbReference type="InterPro" id="IPR001537">
    <property type="entry name" value="SpoU_MeTrfase"/>
</dbReference>